<reference evidence="6 7" key="1">
    <citation type="journal article" date="2023" name="Plants (Basel)">
        <title>Bridging the Gap: Combining Genomics and Transcriptomics Approaches to Understand Stylosanthes scabra, an Orphan Legume from the Brazilian Caatinga.</title>
        <authorList>
            <person name="Ferreira-Neto J.R.C."/>
            <person name="da Silva M.D."/>
            <person name="Binneck E."/>
            <person name="de Melo N.F."/>
            <person name="da Silva R.H."/>
            <person name="de Melo A.L.T.M."/>
            <person name="Pandolfi V."/>
            <person name="Bustamante F.O."/>
            <person name="Brasileiro-Vidal A.C."/>
            <person name="Benko-Iseppon A.M."/>
        </authorList>
    </citation>
    <scope>NUCLEOTIDE SEQUENCE [LARGE SCALE GENOMIC DNA]</scope>
    <source>
        <tissue evidence="6">Leaves</tissue>
    </source>
</reference>
<keyword evidence="3" id="KW-0460">Magnesium</keyword>
<dbReference type="Pfam" id="PF01397">
    <property type="entry name" value="Terpene_synth"/>
    <property type="match status" value="1"/>
</dbReference>
<sequence>MSKQDPASNFTRPCANFRPSVWGDIFLQYDHSESLEDSEDNVKKQVQIHKEEVKKMFLTPNIFNKFKNNQGKFKEAIGHDVQGMWKFYEATQLRIHGEDILEEALDFTCINLKSMMTNNNEMNPSLVSQINQSLRQPLHKEVPRIEARRYLSLYEEDPSHSKVLLTFAKLDFNVLQKLHQKEIGIITKWWKSSEFVKKVPYIRDRVVEAYFWPLAMSYDPKHSTARILAGKFMGIISLLDDTYDAYGTIEELELFTEAFKRWDIRPINSLPECMKVAFNAILEMWYEMELVTSKGENSSLVLQHIKQAFCNLAQTYLVEAKWCHEGYIPTYDEYKVNGTISSTLPLQIITFLGLGGFATKEVFDWIISDPKIVKAVSLIGRLMDDMASHKFEQQRVHVASSVECCMKQYNISQEKAYKLIHDEIEDLWKDINEECLVTKNIPKPVLDCVLNLARIIEFTYANFEDKYTHGELLKDYVVALLLDPVSI</sequence>
<dbReference type="InterPro" id="IPR036965">
    <property type="entry name" value="Terpene_synth_N_sf"/>
</dbReference>
<evidence type="ECO:0000259" key="4">
    <source>
        <dbReference type="Pfam" id="PF01397"/>
    </source>
</evidence>
<feature type="domain" description="Terpene synthase metal-binding" evidence="5">
    <location>
        <begin position="192"/>
        <end position="430"/>
    </location>
</feature>
<dbReference type="PANTHER" id="PTHR31225:SF241">
    <property type="entry name" value="TERPENE SYNTHASE FAMILY, METAL-BINDING DOMAIN PROTEIN"/>
    <property type="match status" value="1"/>
</dbReference>
<dbReference type="InterPro" id="IPR044814">
    <property type="entry name" value="Terpene_cyclase_plant_C1"/>
</dbReference>
<keyword evidence="2" id="KW-0479">Metal-binding</keyword>
<name>A0ABU6V222_9FABA</name>
<organism evidence="6 7">
    <name type="scientific">Stylosanthes scabra</name>
    <dbReference type="NCBI Taxonomy" id="79078"/>
    <lineage>
        <taxon>Eukaryota</taxon>
        <taxon>Viridiplantae</taxon>
        <taxon>Streptophyta</taxon>
        <taxon>Embryophyta</taxon>
        <taxon>Tracheophyta</taxon>
        <taxon>Spermatophyta</taxon>
        <taxon>Magnoliopsida</taxon>
        <taxon>eudicotyledons</taxon>
        <taxon>Gunneridae</taxon>
        <taxon>Pentapetalae</taxon>
        <taxon>rosids</taxon>
        <taxon>fabids</taxon>
        <taxon>Fabales</taxon>
        <taxon>Fabaceae</taxon>
        <taxon>Papilionoideae</taxon>
        <taxon>50 kb inversion clade</taxon>
        <taxon>dalbergioids sensu lato</taxon>
        <taxon>Dalbergieae</taxon>
        <taxon>Pterocarpus clade</taxon>
        <taxon>Stylosanthes</taxon>
    </lineage>
</organism>
<dbReference type="InterPro" id="IPR001906">
    <property type="entry name" value="Terpene_synth_N"/>
</dbReference>
<evidence type="ECO:0000313" key="7">
    <source>
        <dbReference type="Proteomes" id="UP001341840"/>
    </source>
</evidence>
<comment type="caution">
    <text evidence="6">The sequence shown here is derived from an EMBL/GenBank/DDBJ whole genome shotgun (WGS) entry which is preliminary data.</text>
</comment>
<dbReference type="SUPFAM" id="SSF48239">
    <property type="entry name" value="Terpenoid cyclases/Protein prenyltransferases"/>
    <property type="match status" value="1"/>
</dbReference>
<comment type="cofactor">
    <cofactor evidence="1">
        <name>Mg(2+)</name>
        <dbReference type="ChEBI" id="CHEBI:18420"/>
    </cofactor>
</comment>
<evidence type="ECO:0000259" key="5">
    <source>
        <dbReference type="Pfam" id="PF03936"/>
    </source>
</evidence>
<proteinExistence type="predicted"/>
<keyword evidence="7" id="KW-1185">Reference proteome</keyword>
<evidence type="ECO:0000313" key="6">
    <source>
        <dbReference type="EMBL" id="MED6167492.1"/>
    </source>
</evidence>
<dbReference type="InterPro" id="IPR005630">
    <property type="entry name" value="Terpene_synthase_metal-bd"/>
</dbReference>
<dbReference type="Proteomes" id="UP001341840">
    <property type="component" value="Unassembled WGS sequence"/>
</dbReference>
<feature type="domain" description="Terpene synthase N-terminal" evidence="4">
    <location>
        <begin position="60"/>
        <end position="134"/>
    </location>
</feature>
<dbReference type="CDD" id="cd00684">
    <property type="entry name" value="Terpene_cyclase_plant_C1"/>
    <property type="match status" value="1"/>
</dbReference>
<dbReference type="SFLD" id="SFLDG01019">
    <property type="entry name" value="Terpene_Cyclase_Like_1_C_Termi"/>
    <property type="match status" value="1"/>
</dbReference>
<evidence type="ECO:0000256" key="2">
    <source>
        <dbReference type="ARBA" id="ARBA00022723"/>
    </source>
</evidence>
<accession>A0ABU6V222</accession>
<protein>
    <submittedName>
        <fullName evidence="6">Uncharacterized protein</fullName>
    </submittedName>
</protein>
<gene>
    <name evidence="6" type="ORF">PIB30_003463</name>
</gene>
<dbReference type="InterPro" id="IPR008949">
    <property type="entry name" value="Isoprenoid_synthase_dom_sf"/>
</dbReference>
<evidence type="ECO:0000256" key="3">
    <source>
        <dbReference type="ARBA" id="ARBA00022842"/>
    </source>
</evidence>
<dbReference type="Gene3D" id="1.10.600.10">
    <property type="entry name" value="Farnesyl Diphosphate Synthase"/>
    <property type="match status" value="1"/>
</dbReference>
<dbReference type="Gene3D" id="1.50.10.130">
    <property type="entry name" value="Terpene synthase, N-terminal domain"/>
    <property type="match status" value="1"/>
</dbReference>
<dbReference type="SUPFAM" id="SSF48576">
    <property type="entry name" value="Terpenoid synthases"/>
    <property type="match status" value="1"/>
</dbReference>
<evidence type="ECO:0000256" key="1">
    <source>
        <dbReference type="ARBA" id="ARBA00001946"/>
    </source>
</evidence>
<dbReference type="InterPro" id="IPR034741">
    <property type="entry name" value="Terpene_cyclase-like_1_C"/>
</dbReference>
<dbReference type="PANTHER" id="PTHR31225">
    <property type="entry name" value="OS04G0344100 PROTEIN-RELATED"/>
    <property type="match status" value="1"/>
</dbReference>
<dbReference type="Pfam" id="PF03936">
    <property type="entry name" value="Terpene_synth_C"/>
    <property type="match status" value="1"/>
</dbReference>
<dbReference type="EMBL" id="JASCZI010151041">
    <property type="protein sequence ID" value="MED6167492.1"/>
    <property type="molecule type" value="Genomic_DNA"/>
</dbReference>
<dbReference type="InterPro" id="IPR050148">
    <property type="entry name" value="Terpene_synthase-like"/>
</dbReference>
<dbReference type="SFLD" id="SFLDS00005">
    <property type="entry name" value="Isoprenoid_Synthase_Type_I"/>
    <property type="match status" value="1"/>
</dbReference>
<dbReference type="InterPro" id="IPR008930">
    <property type="entry name" value="Terpenoid_cyclase/PrenylTrfase"/>
</dbReference>